<keyword evidence="1" id="KW-1133">Transmembrane helix</keyword>
<protein>
    <submittedName>
        <fullName evidence="3">M15 family peptidase</fullName>
    </submittedName>
</protein>
<feature type="transmembrane region" description="Helical" evidence="1">
    <location>
        <begin position="21"/>
        <end position="39"/>
    </location>
</feature>
<dbReference type="RefSeq" id="WP_122148265.1">
    <property type="nucleotide sequence ID" value="NZ_RFFI01000016.1"/>
</dbReference>
<keyword evidence="1" id="KW-0812">Transmembrane</keyword>
<dbReference type="InterPro" id="IPR039561">
    <property type="entry name" value="Peptidase_M15C"/>
</dbReference>
<evidence type="ECO:0000256" key="1">
    <source>
        <dbReference type="SAM" id="Phobius"/>
    </source>
</evidence>
<evidence type="ECO:0000313" key="4">
    <source>
        <dbReference type="Proteomes" id="UP000269289"/>
    </source>
</evidence>
<evidence type="ECO:0000259" key="2">
    <source>
        <dbReference type="Pfam" id="PF13539"/>
    </source>
</evidence>
<dbReference type="SUPFAM" id="SSF55166">
    <property type="entry name" value="Hedgehog/DD-peptidase"/>
    <property type="match status" value="1"/>
</dbReference>
<dbReference type="GO" id="GO:0008233">
    <property type="term" value="F:peptidase activity"/>
    <property type="evidence" value="ECO:0007669"/>
    <property type="project" value="InterPro"/>
</dbReference>
<proteinExistence type="predicted"/>
<dbReference type="InterPro" id="IPR009045">
    <property type="entry name" value="Zn_M74/Hedgehog-like"/>
</dbReference>
<feature type="domain" description="Peptidase M15C" evidence="2">
    <location>
        <begin position="121"/>
        <end position="183"/>
    </location>
</feature>
<dbReference type="Proteomes" id="UP000269289">
    <property type="component" value="Unassembled WGS sequence"/>
</dbReference>
<sequence>MVTLQLTPADAPPRPRRGTRLTWLVGVTVVLVAGIALALGTRGTDTAPTGSTGPVSVNGWPAVESGDDPRLAPFPWVTGRVLDGDVHTVLLHVAERFHAEVEPIDVSSSWGWAYRPVRGEDDGLSNHASGTAVDFNATLHPLGASDTFTDAQLVALRAILDEVAPVVAWGGDFDRADEMHLEIVGTPEEVAAVAARLGG</sequence>
<dbReference type="Pfam" id="PF13539">
    <property type="entry name" value="Peptidase_M15_4"/>
    <property type="match status" value="1"/>
</dbReference>
<keyword evidence="1" id="KW-0472">Membrane</keyword>
<dbReference type="EMBL" id="RFFI01000016">
    <property type="protein sequence ID" value="RMI13382.1"/>
    <property type="molecule type" value="Genomic_DNA"/>
</dbReference>
<dbReference type="OrthoDB" id="9810670at2"/>
<gene>
    <name evidence="3" type="ORF">EBM89_04500</name>
</gene>
<dbReference type="AlphaFoldDB" id="A0A3M2JHZ5"/>
<evidence type="ECO:0000313" key="3">
    <source>
        <dbReference type="EMBL" id="RMI13382.1"/>
    </source>
</evidence>
<name>A0A3M2JHZ5_9CELL</name>
<accession>A0A3M2JHZ5</accession>
<comment type="caution">
    <text evidence="3">The sequence shown here is derived from an EMBL/GenBank/DDBJ whole genome shotgun (WGS) entry which is preliminary data.</text>
</comment>
<organism evidence="3 4">
    <name type="scientific">Cellulomonas triticagri</name>
    <dbReference type="NCBI Taxonomy" id="2483352"/>
    <lineage>
        <taxon>Bacteria</taxon>
        <taxon>Bacillati</taxon>
        <taxon>Actinomycetota</taxon>
        <taxon>Actinomycetes</taxon>
        <taxon>Micrococcales</taxon>
        <taxon>Cellulomonadaceae</taxon>
        <taxon>Cellulomonas</taxon>
    </lineage>
</organism>
<keyword evidence="4" id="KW-1185">Reference proteome</keyword>
<reference evidence="3 4" key="1">
    <citation type="submission" date="2018-10" db="EMBL/GenBank/DDBJ databases">
        <title>Isolation, diversity and antifungal activity of actinobacteria from wheat.</title>
        <authorList>
            <person name="Han C."/>
        </authorList>
    </citation>
    <scope>NUCLEOTIDE SEQUENCE [LARGE SCALE GENOMIC DNA]</scope>
    <source>
        <strain evidence="3 4">NEAU-YY56</strain>
    </source>
</reference>